<gene>
    <name evidence="2" type="ORF">R8Z52_00870</name>
</gene>
<dbReference type="Pfam" id="PF05137">
    <property type="entry name" value="PilN"/>
    <property type="match status" value="1"/>
</dbReference>
<keyword evidence="1" id="KW-1133">Transmembrane helix</keyword>
<sequence>MYPLVNLYPWREQRFKQRKKSIWIIGGLVLLISLTIHMIHWQKFHEQQRVIESELATLHQLRLQLDDQQKIASSEQQRFELEKAQFVTLRERIERNNQPILLMNILPPVLPTDVVLDDLSWQPPWVNLSGRVSDAQSLQVMVEELSAVIQFHDVEIGSLTSSHDGQSSFTVKFRLTTLSQQEQP</sequence>
<dbReference type="EMBL" id="CP138203">
    <property type="protein sequence ID" value="WPC73873.1"/>
    <property type="molecule type" value="Genomic_DNA"/>
</dbReference>
<dbReference type="InterPro" id="IPR007813">
    <property type="entry name" value="PilN"/>
</dbReference>
<keyword evidence="1" id="KW-0472">Membrane</keyword>
<feature type="transmembrane region" description="Helical" evidence="1">
    <location>
        <begin position="21"/>
        <end position="41"/>
    </location>
</feature>
<accession>A0ABZ0QBQ2</accession>
<dbReference type="PANTHER" id="PTHR40278:SF1">
    <property type="entry name" value="DNA UTILIZATION PROTEIN HOFN"/>
    <property type="match status" value="1"/>
</dbReference>
<name>A0ABZ0QBQ2_9VIBR</name>
<evidence type="ECO:0000313" key="2">
    <source>
        <dbReference type="EMBL" id="WPC73873.1"/>
    </source>
</evidence>
<evidence type="ECO:0000313" key="3">
    <source>
        <dbReference type="Proteomes" id="UP001304071"/>
    </source>
</evidence>
<evidence type="ECO:0000256" key="1">
    <source>
        <dbReference type="SAM" id="Phobius"/>
    </source>
</evidence>
<keyword evidence="1" id="KW-0812">Transmembrane</keyword>
<protein>
    <submittedName>
        <fullName evidence="2">PilN domain-containing protein</fullName>
    </submittedName>
</protein>
<organism evidence="2 3">
    <name type="scientific">Vibrio porteresiae DSM 19223</name>
    <dbReference type="NCBI Taxonomy" id="1123496"/>
    <lineage>
        <taxon>Bacteria</taxon>
        <taxon>Pseudomonadati</taxon>
        <taxon>Pseudomonadota</taxon>
        <taxon>Gammaproteobacteria</taxon>
        <taxon>Vibrionales</taxon>
        <taxon>Vibrionaceae</taxon>
        <taxon>Vibrio</taxon>
    </lineage>
</organism>
<dbReference type="PANTHER" id="PTHR40278">
    <property type="entry name" value="DNA UTILIZATION PROTEIN HOFN"/>
    <property type="match status" value="1"/>
</dbReference>
<proteinExistence type="predicted"/>
<dbReference type="Proteomes" id="UP001304071">
    <property type="component" value="Chromosome 1"/>
</dbReference>
<dbReference type="InterPro" id="IPR052534">
    <property type="entry name" value="Extracell_DNA_Util/SecSys_Comp"/>
</dbReference>
<dbReference type="RefSeq" id="WP_261893865.1">
    <property type="nucleotide sequence ID" value="NZ_AP024895.1"/>
</dbReference>
<keyword evidence="3" id="KW-1185">Reference proteome</keyword>
<reference evidence="2 3" key="1">
    <citation type="submission" date="2023-11" db="EMBL/GenBank/DDBJ databases">
        <title>Plant-associative lifestyle of Vibrio porteresiae and its evolutionary dynamics.</title>
        <authorList>
            <person name="Rameshkumar N."/>
            <person name="Kirti K."/>
        </authorList>
    </citation>
    <scope>NUCLEOTIDE SEQUENCE [LARGE SCALE GENOMIC DNA]</scope>
    <source>
        <strain evidence="2 3">MSSRF30</strain>
    </source>
</reference>